<protein>
    <recommendedName>
        <fullName evidence="2">DUF218 domain-containing protein</fullName>
    </recommendedName>
</protein>
<organism evidence="3 4">
    <name type="scientific">Kocuria atrinae</name>
    <dbReference type="NCBI Taxonomy" id="592377"/>
    <lineage>
        <taxon>Bacteria</taxon>
        <taxon>Bacillati</taxon>
        <taxon>Actinomycetota</taxon>
        <taxon>Actinomycetes</taxon>
        <taxon>Micrococcales</taxon>
        <taxon>Micrococcaceae</taxon>
        <taxon>Kocuria</taxon>
    </lineage>
</organism>
<name>A0ABN2XJN5_9MICC</name>
<evidence type="ECO:0000256" key="1">
    <source>
        <dbReference type="SAM" id="Phobius"/>
    </source>
</evidence>
<comment type="caution">
    <text evidence="3">The sequence shown here is derived from an EMBL/GenBank/DDBJ whole genome shotgun (WGS) entry which is preliminary data.</text>
</comment>
<dbReference type="CDD" id="cd06259">
    <property type="entry name" value="YdcF-like"/>
    <property type="match status" value="1"/>
</dbReference>
<gene>
    <name evidence="3" type="ORF">GCM10009824_06940</name>
</gene>
<dbReference type="RefSeq" id="WP_344223638.1">
    <property type="nucleotide sequence ID" value="NZ_BAAAQA010000004.1"/>
</dbReference>
<keyword evidence="1" id="KW-1133">Transmembrane helix</keyword>
<keyword evidence="1" id="KW-0812">Transmembrane</keyword>
<keyword evidence="1" id="KW-0472">Membrane</keyword>
<dbReference type="Proteomes" id="UP001500166">
    <property type="component" value="Unassembled WGS sequence"/>
</dbReference>
<feature type="transmembrane region" description="Helical" evidence="1">
    <location>
        <begin position="14"/>
        <end position="37"/>
    </location>
</feature>
<dbReference type="InterPro" id="IPR003848">
    <property type="entry name" value="DUF218"/>
</dbReference>
<accession>A0ABN2XJN5</accession>
<keyword evidence="4" id="KW-1185">Reference proteome</keyword>
<reference evidence="3 4" key="1">
    <citation type="journal article" date="2019" name="Int. J. Syst. Evol. Microbiol.">
        <title>The Global Catalogue of Microorganisms (GCM) 10K type strain sequencing project: providing services to taxonomists for standard genome sequencing and annotation.</title>
        <authorList>
            <consortium name="The Broad Institute Genomics Platform"/>
            <consortium name="The Broad Institute Genome Sequencing Center for Infectious Disease"/>
            <person name="Wu L."/>
            <person name="Ma J."/>
        </authorList>
    </citation>
    <scope>NUCLEOTIDE SEQUENCE [LARGE SCALE GENOMIC DNA]</scope>
    <source>
        <strain evidence="3 4">JCM 15914</strain>
    </source>
</reference>
<sequence>MTVQEPAETKRHRWLTLLVAALAVAVAGWLAVCWAVLEHPRTEEPAMSDALLVLGPPDTQRMATAQGLMERGIAPVLVIATPDAQPDDPPAMVQYYEDKDFCTPRTDYEVICFQPNPSTTQGEAMQLRDLAAERGWDTVTAVTFKQHVPRARMILERCYHGELRMAATDYEFTPLRTLRQYVYQSGGYVKAWLTPGCEQQLPGNPKELD</sequence>
<proteinExistence type="predicted"/>
<feature type="domain" description="DUF218" evidence="2">
    <location>
        <begin position="49"/>
        <end position="171"/>
    </location>
</feature>
<dbReference type="Pfam" id="PF02698">
    <property type="entry name" value="DUF218"/>
    <property type="match status" value="1"/>
</dbReference>
<dbReference type="EMBL" id="BAAAQA010000004">
    <property type="protein sequence ID" value="GAA2111548.1"/>
    <property type="molecule type" value="Genomic_DNA"/>
</dbReference>
<evidence type="ECO:0000259" key="2">
    <source>
        <dbReference type="Pfam" id="PF02698"/>
    </source>
</evidence>
<evidence type="ECO:0000313" key="4">
    <source>
        <dbReference type="Proteomes" id="UP001500166"/>
    </source>
</evidence>
<evidence type="ECO:0000313" key="3">
    <source>
        <dbReference type="EMBL" id="GAA2111548.1"/>
    </source>
</evidence>